<dbReference type="PANTHER" id="PTHR33279">
    <property type="entry name" value="SULFUR CARRIER PROTEIN YEDF-RELATED"/>
    <property type="match status" value="1"/>
</dbReference>
<evidence type="ECO:0000256" key="1">
    <source>
        <dbReference type="ARBA" id="ARBA00008984"/>
    </source>
</evidence>
<reference evidence="3 4" key="1">
    <citation type="journal article" date="2013" name="Biodegradation">
        <title>Quantitative proteomic analysis of ibuprofen-degrading Patulibacter sp. strain I11.</title>
        <authorList>
            <person name="Almeida B."/>
            <person name="Kjeldal H."/>
            <person name="Lolas I."/>
            <person name="Knudsen A.D."/>
            <person name="Carvalho G."/>
            <person name="Nielsen K.L."/>
            <person name="Barreto Crespo M.T."/>
            <person name="Stensballe A."/>
            <person name="Nielsen J.L."/>
        </authorList>
    </citation>
    <scope>NUCLEOTIDE SEQUENCE [LARGE SCALE GENOMIC DNA]</scope>
    <source>
        <strain evidence="3 4">I11</strain>
    </source>
</reference>
<evidence type="ECO:0000313" key="3">
    <source>
        <dbReference type="EMBL" id="EHN12590.1"/>
    </source>
</evidence>
<protein>
    <recommendedName>
        <fullName evidence="2">UPF0033 domain-containing protein</fullName>
    </recommendedName>
</protein>
<dbReference type="Proteomes" id="UP000005143">
    <property type="component" value="Unassembled WGS sequence"/>
</dbReference>
<gene>
    <name evidence="3" type="ORF">PAI11_05300</name>
</gene>
<dbReference type="InterPro" id="IPR001455">
    <property type="entry name" value="TusA-like"/>
</dbReference>
<organism evidence="3 4">
    <name type="scientific">Patulibacter medicamentivorans</name>
    <dbReference type="NCBI Taxonomy" id="1097667"/>
    <lineage>
        <taxon>Bacteria</taxon>
        <taxon>Bacillati</taxon>
        <taxon>Actinomycetota</taxon>
        <taxon>Thermoleophilia</taxon>
        <taxon>Solirubrobacterales</taxon>
        <taxon>Patulibacteraceae</taxon>
        <taxon>Patulibacter</taxon>
    </lineage>
</organism>
<evidence type="ECO:0000313" key="4">
    <source>
        <dbReference type="Proteomes" id="UP000005143"/>
    </source>
</evidence>
<sequence>MPDAVLDTSGERCPVPLLRAKQALRRLDAGVPLTVIATDPDAPIDFGAWAAAERLELVERDLDERIELVVTRPA</sequence>
<dbReference type="PROSITE" id="PS01148">
    <property type="entry name" value="UPF0033"/>
    <property type="match status" value="1"/>
</dbReference>
<dbReference type="Pfam" id="PF01206">
    <property type="entry name" value="TusA"/>
    <property type="match status" value="1"/>
</dbReference>
<keyword evidence="4" id="KW-1185">Reference proteome</keyword>
<proteinExistence type="inferred from homology"/>
<name>H0E170_9ACTN</name>
<dbReference type="OrthoDB" id="8636759at2"/>
<dbReference type="Gene3D" id="3.30.110.40">
    <property type="entry name" value="TusA-like domain"/>
    <property type="match status" value="1"/>
</dbReference>
<evidence type="ECO:0000259" key="2">
    <source>
        <dbReference type="PROSITE" id="PS01148"/>
    </source>
</evidence>
<dbReference type="EMBL" id="AGUD01000018">
    <property type="protein sequence ID" value="EHN12590.1"/>
    <property type="molecule type" value="Genomic_DNA"/>
</dbReference>
<dbReference type="InterPro" id="IPR036868">
    <property type="entry name" value="TusA-like_sf"/>
</dbReference>
<dbReference type="CDD" id="cd00291">
    <property type="entry name" value="SirA_YedF_YeeD"/>
    <property type="match status" value="1"/>
</dbReference>
<dbReference type="AlphaFoldDB" id="H0E170"/>
<accession>H0E170</accession>
<dbReference type="RefSeq" id="WP_007570590.1">
    <property type="nucleotide sequence ID" value="NZ_AGUD01000018.1"/>
</dbReference>
<comment type="caution">
    <text evidence="3">The sequence shown here is derived from an EMBL/GenBank/DDBJ whole genome shotgun (WGS) entry which is preliminary data.</text>
</comment>
<feature type="domain" description="UPF0033" evidence="2">
    <location>
        <begin position="6"/>
        <end position="30"/>
    </location>
</feature>
<comment type="similarity">
    <text evidence="1">Belongs to the sulfur carrier protein TusA family.</text>
</comment>
<dbReference type="PANTHER" id="PTHR33279:SF6">
    <property type="entry name" value="SULFUR CARRIER PROTEIN YEDF-RELATED"/>
    <property type="match status" value="1"/>
</dbReference>
<dbReference type="SUPFAM" id="SSF64307">
    <property type="entry name" value="SirA-like"/>
    <property type="match status" value="1"/>
</dbReference>